<dbReference type="InterPro" id="IPR036046">
    <property type="entry name" value="Acylphosphatase-like_dom_sf"/>
</dbReference>
<dbReference type="SMART" id="SM01034">
    <property type="entry name" value="BLUF"/>
    <property type="match status" value="1"/>
</dbReference>
<protein>
    <submittedName>
        <fullName evidence="2">BLUF domain-containing protein</fullName>
    </submittedName>
</protein>
<dbReference type="PROSITE" id="PS50925">
    <property type="entry name" value="BLUF"/>
    <property type="match status" value="1"/>
</dbReference>
<dbReference type="Proteomes" id="UP000830401">
    <property type="component" value="Plasmid unnamed4"/>
</dbReference>
<sequence length="196" mass="21824">MTNPSASDEALRRRAVAAAIALTVNTPLAPKRYERQLLARYQAGELTIDQVLELLEASVYHVFYHSRARPGLVQADLDALLDWSRRYNAAHGLTGLLLYSDERFVQVLEGTETAVRTLFTRIQQDERHTQVVTLSEGPGPKRWFAEWSMTLGEVNARELEHVLDIVETKTAGPVAPLDPHLAILLQAFGLADPDLG</sequence>
<name>A0ABY4GFV2_9BACT</name>
<dbReference type="SUPFAM" id="SSF54975">
    <property type="entry name" value="Acylphosphatase/BLUF domain-like"/>
    <property type="match status" value="1"/>
</dbReference>
<keyword evidence="2" id="KW-0614">Plasmid</keyword>
<feature type="domain" description="BLUF" evidence="1">
    <location>
        <begin position="59"/>
        <end position="150"/>
    </location>
</feature>
<evidence type="ECO:0000313" key="3">
    <source>
        <dbReference type="Proteomes" id="UP000830401"/>
    </source>
</evidence>
<geneLocation type="plasmid" evidence="2 3">
    <name>unnamed4</name>
</geneLocation>
<dbReference type="EMBL" id="CP095065">
    <property type="protein sequence ID" value="UOQ69364.1"/>
    <property type="molecule type" value="Genomic_DNA"/>
</dbReference>
<dbReference type="InterPro" id="IPR007024">
    <property type="entry name" value="BLUF_domain"/>
</dbReference>
<accession>A0ABY4GFV2</accession>
<dbReference type="RefSeq" id="WP_245127114.1">
    <property type="nucleotide sequence ID" value="NZ_CP095065.1"/>
</dbReference>
<dbReference type="Gene3D" id="3.30.70.100">
    <property type="match status" value="1"/>
</dbReference>
<evidence type="ECO:0000259" key="1">
    <source>
        <dbReference type="PROSITE" id="PS50925"/>
    </source>
</evidence>
<evidence type="ECO:0000313" key="2">
    <source>
        <dbReference type="EMBL" id="UOQ69364.1"/>
    </source>
</evidence>
<keyword evidence="3" id="KW-1185">Reference proteome</keyword>
<organism evidence="2 3">
    <name type="scientific">Hymenobacter volaticus</name>
    <dbReference type="NCBI Taxonomy" id="2932254"/>
    <lineage>
        <taxon>Bacteria</taxon>
        <taxon>Pseudomonadati</taxon>
        <taxon>Bacteroidota</taxon>
        <taxon>Cytophagia</taxon>
        <taxon>Cytophagales</taxon>
        <taxon>Hymenobacteraceae</taxon>
        <taxon>Hymenobacter</taxon>
    </lineage>
</organism>
<dbReference type="Pfam" id="PF04940">
    <property type="entry name" value="BLUF"/>
    <property type="match status" value="1"/>
</dbReference>
<reference evidence="2" key="1">
    <citation type="submission" date="2022-04" db="EMBL/GenBank/DDBJ databases">
        <title>Hymenobacter sp. isolated from the air.</title>
        <authorList>
            <person name="Won M."/>
            <person name="Lee C.-M."/>
            <person name="Woen H.-Y."/>
            <person name="Kwon S.-W."/>
        </authorList>
    </citation>
    <scope>NUCLEOTIDE SEQUENCE</scope>
    <source>
        <strain evidence="2">5420S-77</strain>
        <plasmid evidence="2">unnamed4</plasmid>
    </source>
</reference>
<gene>
    <name evidence="2" type="ORF">MUN86_27100</name>
</gene>
<proteinExistence type="predicted"/>